<evidence type="ECO:0000256" key="22">
    <source>
        <dbReference type="SAM" id="Coils"/>
    </source>
</evidence>
<keyword evidence="18" id="KW-0472">Membrane</keyword>
<evidence type="ECO:0000256" key="19">
    <source>
        <dbReference type="ARBA" id="ARBA00023163"/>
    </source>
</evidence>
<dbReference type="InterPro" id="IPR035892">
    <property type="entry name" value="C2_domain_sf"/>
</dbReference>
<dbReference type="InterPro" id="IPR036020">
    <property type="entry name" value="WW_dom_sf"/>
</dbReference>
<dbReference type="GO" id="GO:0016477">
    <property type="term" value="P:cell migration"/>
    <property type="evidence" value="ECO:0007669"/>
    <property type="project" value="TreeGrafter"/>
</dbReference>
<dbReference type="SMART" id="SM00456">
    <property type="entry name" value="WW"/>
    <property type="match status" value="2"/>
</dbReference>
<dbReference type="GO" id="GO:0016579">
    <property type="term" value="P:protein deubiquitination"/>
    <property type="evidence" value="ECO:0007669"/>
    <property type="project" value="InterPro"/>
</dbReference>
<evidence type="ECO:0000256" key="10">
    <source>
        <dbReference type="ARBA" id="ARBA00022553"/>
    </source>
</evidence>
<dbReference type="GO" id="GO:0004843">
    <property type="term" value="F:cysteine-type deubiquitinase activity"/>
    <property type="evidence" value="ECO:0007669"/>
    <property type="project" value="UniProtKB-EC"/>
</dbReference>
<dbReference type="GO" id="GO:0019900">
    <property type="term" value="F:kinase binding"/>
    <property type="evidence" value="ECO:0007669"/>
    <property type="project" value="TreeGrafter"/>
</dbReference>
<evidence type="ECO:0000256" key="9">
    <source>
        <dbReference type="ARBA" id="ARBA00022490"/>
    </source>
</evidence>
<dbReference type="SUPFAM" id="SSF54001">
    <property type="entry name" value="Cysteine proteinases"/>
    <property type="match status" value="1"/>
</dbReference>
<evidence type="ECO:0000256" key="5">
    <source>
        <dbReference type="ARBA" id="ARBA00010585"/>
    </source>
</evidence>
<dbReference type="InterPro" id="IPR051105">
    <property type="entry name" value="WWC/KIBRA_Hippo_Reg"/>
</dbReference>
<dbReference type="SUPFAM" id="SSF51045">
    <property type="entry name" value="WW domain"/>
    <property type="match status" value="2"/>
</dbReference>
<evidence type="ECO:0000256" key="23">
    <source>
        <dbReference type="SAM" id="MobiDB-lite"/>
    </source>
</evidence>
<evidence type="ECO:0000256" key="7">
    <source>
        <dbReference type="ARBA" id="ARBA00013712"/>
    </source>
</evidence>
<sequence>MPRKRNGEIPLPEGWDFAQDYDGKVYFIDHNTKKTTWIDPRDRFTKPQSFADCIGNELPLGWEEAFDPHIGVYYINHVSQCTQLEDPRLEWRAIQEAMLREYLTTAQDVLEAKKEIYDVKQQRLYLAQDEYNHLNNALLNNSRSSLCSSSSSASTKYDVDLLKSDVALARDRVSRLKRELEQIRTEMNYTQRGVETLASVEQKLGSTGNDLTGGCYNITEVQAIMVELREIQKSLTSGEKERSELMQSLAKLKDELTRLELCADSSPDVSTLNLQSPALTLSTASQTDLCAELVPMGTRLAEMARMRLEYDETRKRIQLIQTQLADLEEKVTPGQAESDKDRLILFQEKEQLLRELRSIISSSSRSRRSHEEMTDIQTDIRKLEQDLKDALEMSNRAIADRLRLHEEKQLLLSQLRDALRSMTLLESQLRSLSASTLSVSSSSSLGSLSTTSSKGSLSSGLSFTDIYVPSSCITMSESATSSATTSVNMADLHRRVERLLKGEPPLPPPPYESHSVNNSASSPSTTLITASHTLGDLLYKGTNMSQGSGLGRPSSPLSPISETPPLAGGGPPSPPSTRSVSAAVSDESVAGDSGVFEASNVKRHLSDSSQCETAQVQIKLRYCSSDATLHISIEKARGLSALLSPTDQAQQDCQVYIKAALLPSGPCSAFSCTTRPVSAAAPKPRFGESFSFPGLALSKLCSKTLQVNVWSVTTVFGGVGEKRVDCVGCAQVSLADFTSMESVSTKWYNILSLKCFQSEDESPPPPPLPAHITTVKEESSDESTIISSQTSTLTRNQGCEGVPCEAVSLKLEQLNREFLQSSSSDPTDPTRCDEYEEDEEEEEEEEEEEGSLSSRMSTKSEKNMADFDGEDSACDDELAQLAATAQFCSQAHMSPQLLYHSRFHHQNQKMVKEMAPILSQFNIDSVCKPGKTLLWDLLQDENIVQLGEGLALEAEKVLNNLLCFNTEKSIRKKFIEGCLENIENNRSVVISLKLLPKLFSSFATSPYHHHHHRGPHPLGGPMGGPDGNVALWALTEHRMMERFFANLQEYARGRSQVTPGSGASVHSHVTQVQARLSFLTHIYSPIGLPDNITLSIEEVDILWNCLAEDKECADEFFLWLLNQASYKDQHALCPASIQHLYTRKMPSLSPETITMTALNFYQQLFMENKNEREAGGEGGGEVVGEGGGDRTAMDHIWNIALRASNTDVSLAAIQYLNSYFMSRHLQLEPEFIARVMSHLSAATATDLTHQQDETNLVCIQRALLLLKSHLEIFRRRYAYHLRRWSLEGQPGLGCHTLGGPVESVRVVIHAGGYNDKICLELATTDFVADLRAEVTHWYLSLGGEKRATEEKEHAGGSETIRMITQGSELTMDYEEKTLGEIGFKDQQLLYISPGISRSKKRGIECPSALPPPPQQLLPTLLLLLPGHSEQLFNLMRTLSLMKMPTKGGHHVLHPRGQLLSRRVWDILMLLPTSPTLVRGFETLGSGESSVSLEQLIDPASPQKLMYSLCIVESLSRPSSYRQKLGMAAMKASHQDESPSNKWSDTFILHGGLRHLFDIFMSGVLQGNSEWHQDCLAQLLKLLCQLGVQSPDEGSPELLDYSLAPLKPQGSGRKRKLVGGGKAGAGGGDKWVIPRLTNRMTDMMGVDLVLGRINSIMIQLSSPRDPNLYKTGFCVRAQVVHYVMSLLLSWSQSCSHVREALISSAEFPTWLHRLVLEDPEPGVRRETCSALYRLTLGSPVVAPLFNLLVGFLGAAESMTPQTSQLSVHQPAEEGKEPYGPACRDYFWLMGRLVDNLPEDALKEGVVDLNSLAERVTHSLANREYRELRHVPSEDDGLVGMLTLLYNILRHSPSFKSSATGHDLLEMVFNFLFALPDPQNRHYPKCKSQSSRSAAYDLLVELVKGNMDNYVTLHGKLLTQHKPGPRSPYPWDYWPTEDERSDTGYVGLTNLGATCYLASCLQHLFLMSQARRSILSTCVDASSNTKHADTLRELQKMFAYLAESERKAYNPRSFCKAYTMDHQPLNTGEQKDMAEFFIDLVSKLEEMTPELKTLVKTLFGGVLSNNVVSLDCDHVSRTLEEFYTVRCQVADMRNLYESLDEVTLKDTLEGDNMYTCSQCQRKVRAEKRACFKKLPHILCFNTMRYTFNMVTMLKEKVNTHFSFPMRLDMSGYVEKHLMPQHYQEEKLKCKERGVEGGEGGEDFNEHYEYELIGVTVHTGTADGGHYYSFIRDKDKWLLFNDAEVKHFDSSQLAAECFGGEMTSKTYDSVNDKFMELNFEKTNSAYMLFYEWVGREAGQQRGVVLNKEQKGVLNKAEGAGSTSEEIEMETEKEQPSSPPLRLSPELEEWIWKDNMMFLQDKNIFEHTYFQFMWQMCGYIPQTLSEDPAKMSLMTGELSTTFFLETFIHSKEKPTMVQWVELLTKQFNASQAAGEWFLKHMVTSNWWPIQILIRCPNQMIRQMFQRLCFHVIQKLRESHAPLFLKSDAKEANTDLSEKDRMGYMSCVTMFIRMLLSLLEHGAKAHLKHLTEYFSLLYDFSKMGEEETQFLIAVHAISLMVNFYLGPKSNEFVDVVSDEEEEEDIVPLPSTDKYKPASLEKMITLVASLVEKSRGPDNNLRLSNDDLNALTGGKGFPFLYQQIKECINIHQTRNLIFSLCRYNERLSNAVISMMFAAIQKHANHEACTPFFKMFTLLTEGGANAPDSGMPCFSQVILSRIWEAAEYAPQATLDWLSVQVPRNKLAHGFVLQSLDTWPERFLIASNNQRVRTAAAYLLVSLVPNTHFRQGYRSARGFTSPHKEAALVPETQRILHTVLNSCLKLLAVAPQYIDATPPTSSRLVQYFTVLNYFSMTRNEKLMLRNYMEDLWKLFHPKLSEPTIPINLNKQSLLIFLFHASVDCPENIAALLQSPDIVKNLPFNYILADHDDHDVIMYNRAMLPAYYGLLRLCCQQSVEFRRHLASHQNIHWAFKNIAPHPSQYPAAVEELFQLMHFFAVKERNMSEKELRDVTEFKQNTLLPFFKHLSDGRQGWLSLISAVKNLVSEPEDRKFVIMNNGLCLFFEAFQILHNMYHETTGCHITLELVELMVILLDHVKYLGTLSNKKESRAPLLGVKDLPEVIRKIATLMNTYNPPEVRNLAIELLKDMSVILTPEMVKILVPLLYHCHAAFQESADAIPMGPYFPVRGNPKVGLKSAARHPVRPIVQMAVPHNQLDGPKGEDPDYDMALLAFYTPYHGMIDTLCRLAAQQDCLSEPLITLSAILGFEAAPLHFTFFPEFWLEIAADEELVKKYTSTLVTCPYFIDYAEAVIIDERILLNNQVIYDFLVQFFPKTSSSVLTEQTCQIMECLVTTLAEIDTHQSDQISIPCCAKLNAELRALSIVYCMQPPLPPPHHFRPLLRKFLVRIKSKEFVIGEPSRKKPSSKSKPNASPQEQSSQDKETQKVISTNETPTSGEGIVQPDPVTPSDASSSGTDQTKTGESDNKEEKGESSGNEKKTDEPTASAEGTSQPLSPNLQWPAILEKTILDLIAALNTKSNTRHQSTSQASSSSTQPSKESRGSIVEEAGEEGEESESEADEEEEESEGESGEEEESEEVGEEEEGEEDEEEEDGEEEGK</sequence>
<keyword evidence="15" id="KW-0788">Thiol protease</keyword>
<reference evidence="27" key="1">
    <citation type="submission" date="2021-05" db="EMBL/GenBank/DDBJ databases">
        <authorList>
            <person name="Alioto T."/>
            <person name="Alioto T."/>
            <person name="Gomez Garrido J."/>
        </authorList>
    </citation>
    <scope>NUCLEOTIDE SEQUENCE</scope>
</reference>
<evidence type="ECO:0000256" key="8">
    <source>
        <dbReference type="ARBA" id="ARBA00022475"/>
    </source>
</evidence>
<dbReference type="GO" id="GO:0006355">
    <property type="term" value="P:regulation of DNA-templated transcription"/>
    <property type="evidence" value="ECO:0007669"/>
    <property type="project" value="TreeGrafter"/>
</dbReference>
<dbReference type="InterPro" id="IPR001394">
    <property type="entry name" value="Peptidase_C19_UCH"/>
</dbReference>
<keyword evidence="19" id="KW-0804">Transcription</keyword>
<evidence type="ECO:0000256" key="18">
    <source>
        <dbReference type="ARBA" id="ARBA00023136"/>
    </source>
</evidence>
<feature type="region of interest" description="Disordered" evidence="23">
    <location>
        <begin position="3531"/>
        <end position="3611"/>
    </location>
</feature>
<dbReference type="Gene3D" id="3.90.70.10">
    <property type="entry name" value="Cysteine proteinases"/>
    <property type="match status" value="1"/>
</dbReference>
<evidence type="ECO:0000256" key="15">
    <source>
        <dbReference type="ARBA" id="ARBA00022807"/>
    </source>
</evidence>
<dbReference type="Pfam" id="PF00397">
    <property type="entry name" value="WW"/>
    <property type="match status" value="1"/>
</dbReference>
<dbReference type="GO" id="GO:0005737">
    <property type="term" value="C:cytoplasm"/>
    <property type="evidence" value="ECO:0007669"/>
    <property type="project" value="UniProtKB-SubCell"/>
</dbReference>
<dbReference type="PROSITE" id="PS50004">
    <property type="entry name" value="C2"/>
    <property type="match status" value="1"/>
</dbReference>
<feature type="domain" description="WW" evidence="25">
    <location>
        <begin position="9"/>
        <end position="42"/>
    </location>
</feature>
<dbReference type="InterPro" id="IPR001202">
    <property type="entry name" value="WW_dom"/>
</dbReference>
<feature type="coiled-coil region" evidence="22">
    <location>
        <begin position="235"/>
        <end position="262"/>
    </location>
</feature>
<dbReference type="PROSITE" id="PS00972">
    <property type="entry name" value="USP_1"/>
    <property type="match status" value="1"/>
</dbReference>
<evidence type="ECO:0000313" key="27">
    <source>
        <dbReference type="EMBL" id="CAG6617373.1"/>
    </source>
</evidence>
<feature type="region of interest" description="Disordered" evidence="23">
    <location>
        <begin position="500"/>
        <end position="526"/>
    </location>
</feature>
<evidence type="ECO:0000259" key="25">
    <source>
        <dbReference type="PROSITE" id="PS50020"/>
    </source>
</evidence>
<evidence type="ECO:0000256" key="16">
    <source>
        <dbReference type="ARBA" id="ARBA00023015"/>
    </source>
</evidence>
<evidence type="ECO:0000256" key="2">
    <source>
        <dbReference type="ARBA" id="ARBA00004221"/>
    </source>
</evidence>
<evidence type="ECO:0000256" key="1">
    <source>
        <dbReference type="ARBA" id="ARBA00000707"/>
    </source>
</evidence>
<comment type="similarity">
    <text evidence="4">Belongs to the peptidase C19 family.</text>
</comment>
<dbReference type="GO" id="GO:0035330">
    <property type="term" value="P:regulation of hippo signaling"/>
    <property type="evidence" value="ECO:0007669"/>
    <property type="project" value="TreeGrafter"/>
</dbReference>
<evidence type="ECO:0000256" key="6">
    <source>
        <dbReference type="ARBA" id="ARBA00012759"/>
    </source>
</evidence>
<dbReference type="GO" id="GO:0060090">
    <property type="term" value="F:molecular adaptor activity"/>
    <property type="evidence" value="ECO:0007669"/>
    <property type="project" value="TreeGrafter"/>
</dbReference>
<evidence type="ECO:0000259" key="24">
    <source>
        <dbReference type="PROSITE" id="PS50004"/>
    </source>
</evidence>
<feature type="domain" description="C2" evidence="24">
    <location>
        <begin position="612"/>
        <end position="748"/>
    </location>
</feature>
<dbReference type="Pfam" id="PF25802">
    <property type="entry name" value="WWC1"/>
    <property type="match status" value="1"/>
</dbReference>
<dbReference type="Gene3D" id="2.60.40.150">
    <property type="entry name" value="C2 domain"/>
    <property type="match status" value="1"/>
</dbReference>
<keyword evidence="16" id="KW-0805">Transcription regulation</keyword>
<dbReference type="InterPro" id="IPR056850">
    <property type="entry name" value="ARM_UBP34_24_USP9X_Y"/>
</dbReference>
<feature type="compositionally biased region" description="Polar residues" evidence="23">
    <location>
        <begin position="3438"/>
        <end position="3448"/>
    </location>
</feature>
<feature type="compositionally biased region" description="Low complexity" evidence="23">
    <location>
        <begin position="513"/>
        <end position="524"/>
    </location>
</feature>
<dbReference type="Pfam" id="PF12030">
    <property type="entry name" value="DUF3517"/>
    <property type="match status" value="1"/>
</dbReference>
<feature type="compositionally biased region" description="Low complexity" evidence="23">
    <location>
        <begin position="576"/>
        <end position="589"/>
    </location>
</feature>
<evidence type="ECO:0000256" key="17">
    <source>
        <dbReference type="ARBA" id="ARBA00023054"/>
    </source>
</evidence>
<evidence type="ECO:0000256" key="13">
    <source>
        <dbReference type="ARBA" id="ARBA00022786"/>
    </source>
</evidence>
<feature type="compositionally biased region" description="Polar residues" evidence="23">
    <location>
        <begin position="3461"/>
        <end position="3471"/>
    </location>
</feature>
<evidence type="ECO:0000256" key="11">
    <source>
        <dbReference type="ARBA" id="ARBA00022670"/>
    </source>
</evidence>
<keyword evidence="17 22" id="KW-0175">Coiled coil</keyword>
<dbReference type="FunFam" id="3.90.70.10:FF:000014">
    <property type="entry name" value="Ubiquitin carboxyl-terminal hydrolase 34"/>
    <property type="match status" value="1"/>
</dbReference>
<feature type="compositionally biased region" description="Acidic residues" evidence="23">
    <location>
        <begin position="3559"/>
        <end position="3611"/>
    </location>
</feature>
<name>A0A8D8M3J2_9HEMI</name>
<feature type="domain" description="USP" evidence="26">
    <location>
        <begin position="1944"/>
        <end position="2290"/>
    </location>
</feature>
<dbReference type="PROSITE" id="PS50235">
    <property type="entry name" value="USP_3"/>
    <property type="match status" value="1"/>
</dbReference>
<keyword evidence="8" id="KW-1003">Cell membrane</keyword>
<feature type="domain" description="WW" evidence="25">
    <location>
        <begin position="56"/>
        <end position="89"/>
    </location>
</feature>
<keyword evidence="11" id="KW-0645">Protease</keyword>
<dbReference type="CDD" id="cd02659">
    <property type="entry name" value="peptidase_C19C"/>
    <property type="match status" value="1"/>
</dbReference>
<dbReference type="PROSITE" id="PS01159">
    <property type="entry name" value="WW_DOMAIN_1"/>
    <property type="match status" value="1"/>
</dbReference>
<comment type="function">
    <text evidence="20">Regulator of the Hippo/SWH (Sav/Wts/Hpo) signaling pathway, a signaling pathway that plays a pivotal role in organ size control and tumor suppression by restricting proliferation and promoting apoptosis. The core of this pathway is composed of a kinase cascade wherein Hippo (Hpo), in complex with its regulatory protein Salvador (Sav), phosphorylates and activates Warts (Wts) in complex with its regulatory protein Mats, which in turn phosphorylates and inactivates the Yorkie (Yki) oncoprotein. Kibra acts synergistically along with Ex and Mer to regulate the Hippo signaling pathway.</text>
</comment>
<protein>
    <recommendedName>
        <fullName evidence="7">Protein kibra</fullName>
        <ecNumber evidence="6">3.4.19.12</ecNumber>
    </recommendedName>
</protein>
<keyword evidence="12" id="KW-0677">Repeat</keyword>
<dbReference type="SUPFAM" id="SSF48371">
    <property type="entry name" value="ARM repeat"/>
    <property type="match status" value="2"/>
</dbReference>
<dbReference type="PROSITE" id="PS00973">
    <property type="entry name" value="USP_2"/>
    <property type="match status" value="1"/>
</dbReference>
<dbReference type="InterPro" id="IPR028889">
    <property type="entry name" value="USP"/>
</dbReference>
<comment type="similarity">
    <text evidence="5">Belongs to the WWC family. KIBRA subfamily.</text>
</comment>
<dbReference type="Gene3D" id="2.20.70.10">
    <property type="match status" value="2"/>
</dbReference>
<feature type="compositionally biased region" description="Low complexity" evidence="23">
    <location>
        <begin position="545"/>
        <end position="566"/>
    </location>
</feature>
<evidence type="ECO:0000259" key="26">
    <source>
        <dbReference type="PROSITE" id="PS50235"/>
    </source>
</evidence>
<feature type="compositionally biased region" description="Polar residues" evidence="23">
    <location>
        <begin position="3499"/>
        <end position="3510"/>
    </location>
</feature>
<dbReference type="InterPro" id="IPR057747">
    <property type="entry name" value="WWC1_hairpin"/>
</dbReference>
<feature type="coiled-coil region" evidence="22">
    <location>
        <begin position="373"/>
        <end position="400"/>
    </location>
</feature>
<comment type="catalytic activity">
    <reaction evidence="1">
        <text>Thiol-dependent hydrolysis of ester, thioester, amide, peptide and isopeptide bonds formed by the C-terminal Gly of ubiquitin (a 76-residue protein attached to proteins as an intracellular targeting signal).</text>
        <dbReference type="EC" id="3.4.19.12"/>
    </reaction>
</comment>
<comment type="subcellular location">
    <subcellularLocation>
        <location evidence="2">Apical cell membrane</location>
    </subcellularLocation>
    <subcellularLocation>
        <location evidence="3">Cytoplasm</location>
    </subcellularLocation>
</comment>
<organism evidence="27">
    <name type="scientific">Cacopsylla melanoneura</name>
    <dbReference type="NCBI Taxonomy" id="428564"/>
    <lineage>
        <taxon>Eukaryota</taxon>
        <taxon>Metazoa</taxon>
        <taxon>Ecdysozoa</taxon>
        <taxon>Arthropoda</taxon>
        <taxon>Hexapoda</taxon>
        <taxon>Insecta</taxon>
        <taxon>Pterygota</taxon>
        <taxon>Neoptera</taxon>
        <taxon>Paraneoptera</taxon>
        <taxon>Hemiptera</taxon>
        <taxon>Sternorrhyncha</taxon>
        <taxon>Psylloidea</taxon>
        <taxon>Psyllidae</taxon>
        <taxon>Psyllinae</taxon>
        <taxon>Cacopsylla</taxon>
    </lineage>
</organism>
<feature type="region of interest" description="Disordered" evidence="23">
    <location>
        <begin position="539"/>
        <end position="589"/>
    </location>
</feature>
<evidence type="ECO:0000256" key="14">
    <source>
        <dbReference type="ARBA" id="ARBA00022801"/>
    </source>
</evidence>
<feature type="region of interest" description="Disordered" evidence="23">
    <location>
        <begin position="2311"/>
        <end position="2338"/>
    </location>
</feature>
<dbReference type="InterPro" id="IPR018200">
    <property type="entry name" value="USP_CS"/>
</dbReference>
<accession>A0A8D8M3J2</accession>
<dbReference type="EMBL" id="HBUF01038600">
    <property type="protein sequence ID" value="CAG6617373.1"/>
    <property type="molecule type" value="Transcribed_RNA"/>
</dbReference>
<feature type="region of interest" description="Disordered" evidence="23">
    <location>
        <begin position="775"/>
        <end position="798"/>
    </location>
</feature>
<evidence type="ECO:0000256" key="20">
    <source>
        <dbReference type="ARBA" id="ARBA00024960"/>
    </source>
</evidence>
<dbReference type="GO" id="GO:0016324">
    <property type="term" value="C:apical plasma membrane"/>
    <property type="evidence" value="ECO:0007669"/>
    <property type="project" value="UniProtKB-SubCell"/>
</dbReference>
<dbReference type="SUPFAM" id="SSF49562">
    <property type="entry name" value="C2 domain (Calcium/lipid-binding domain, CaLB)"/>
    <property type="match status" value="1"/>
</dbReference>
<dbReference type="InterPro" id="IPR016024">
    <property type="entry name" value="ARM-type_fold"/>
</dbReference>
<feature type="coiled-coil region" evidence="22">
    <location>
        <begin position="303"/>
        <end position="330"/>
    </location>
</feature>
<feature type="coiled-coil region" evidence="22">
    <location>
        <begin position="159"/>
        <end position="186"/>
    </location>
</feature>
<feature type="region of interest" description="Disordered" evidence="23">
    <location>
        <begin position="440"/>
        <end position="459"/>
    </location>
</feature>
<evidence type="ECO:0000256" key="21">
    <source>
        <dbReference type="ARBA" id="ARBA00025969"/>
    </source>
</evidence>
<evidence type="ECO:0000256" key="12">
    <source>
        <dbReference type="ARBA" id="ARBA00022737"/>
    </source>
</evidence>
<dbReference type="InterPro" id="IPR021905">
    <property type="entry name" value="DUF3517"/>
</dbReference>
<dbReference type="PROSITE" id="PS50020">
    <property type="entry name" value="WW_DOMAIN_2"/>
    <property type="match status" value="2"/>
</dbReference>
<dbReference type="InterPro" id="IPR000008">
    <property type="entry name" value="C2_dom"/>
</dbReference>
<keyword evidence="10" id="KW-0597">Phosphoprotein</keyword>
<dbReference type="GO" id="GO:0006508">
    <property type="term" value="P:proteolysis"/>
    <property type="evidence" value="ECO:0007669"/>
    <property type="project" value="UniProtKB-KW"/>
</dbReference>
<evidence type="ECO:0000256" key="4">
    <source>
        <dbReference type="ARBA" id="ARBA00009085"/>
    </source>
</evidence>
<dbReference type="PANTHER" id="PTHR14791:SF29">
    <property type="entry name" value="PROTEIN KIBRA"/>
    <property type="match status" value="1"/>
</dbReference>
<feature type="compositionally biased region" description="Acidic residues" evidence="23">
    <location>
        <begin position="834"/>
        <end position="850"/>
    </location>
</feature>
<dbReference type="EC" id="3.4.19.12" evidence="6"/>
<dbReference type="Pfam" id="PF00443">
    <property type="entry name" value="UCH"/>
    <property type="match status" value="1"/>
</dbReference>
<comment type="subunit">
    <text evidence="21">Forms a complex with Mer and Ex. Interacts (via domain WW 1) with Ex (via RXPPXY motif). Interacts with Mer, Sav, Hpo and Wts.</text>
</comment>
<dbReference type="GO" id="GO:0046621">
    <property type="term" value="P:negative regulation of organ growth"/>
    <property type="evidence" value="ECO:0007669"/>
    <property type="project" value="TreeGrafter"/>
</dbReference>
<keyword evidence="14 27" id="KW-0378">Hydrolase</keyword>
<keyword evidence="13" id="KW-0833">Ubl conjugation pathway</keyword>
<dbReference type="Pfam" id="PF25010">
    <property type="entry name" value="ARM_UBP24_USP9X-Y"/>
    <property type="match status" value="1"/>
</dbReference>
<feature type="compositionally biased region" description="Basic and acidic residues" evidence="23">
    <location>
        <begin position="3472"/>
        <end position="3494"/>
    </location>
</feature>
<dbReference type="PANTHER" id="PTHR14791">
    <property type="entry name" value="BOMB/KIRA PROTEINS"/>
    <property type="match status" value="1"/>
</dbReference>
<proteinExistence type="inferred from homology"/>
<keyword evidence="9" id="KW-0963">Cytoplasm</keyword>
<dbReference type="InterPro" id="IPR038765">
    <property type="entry name" value="Papain-like_cys_pep_sf"/>
</dbReference>
<feature type="compositionally biased region" description="Polar residues" evidence="23">
    <location>
        <begin position="818"/>
        <end position="827"/>
    </location>
</feature>
<feature type="compositionally biased region" description="Low complexity" evidence="23">
    <location>
        <begin position="782"/>
        <end position="792"/>
    </location>
</feature>
<dbReference type="SMART" id="SM00239">
    <property type="entry name" value="C2"/>
    <property type="match status" value="1"/>
</dbReference>
<evidence type="ECO:0000256" key="3">
    <source>
        <dbReference type="ARBA" id="ARBA00004496"/>
    </source>
</evidence>
<dbReference type="CDD" id="cd00201">
    <property type="entry name" value="WW"/>
    <property type="match status" value="2"/>
</dbReference>
<feature type="region of interest" description="Disordered" evidence="23">
    <location>
        <begin position="3409"/>
        <end position="3510"/>
    </location>
</feature>
<feature type="region of interest" description="Disordered" evidence="23">
    <location>
        <begin position="818"/>
        <end position="871"/>
    </location>
</feature>
<feature type="compositionally biased region" description="Low complexity" evidence="23">
    <location>
        <begin position="3534"/>
        <end position="3549"/>
    </location>
</feature>